<evidence type="ECO:0000256" key="1">
    <source>
        <dbReference type="SAM" id="MobiDB-lite"/>
    </source>
</evidence>
<keyword evidence="3" id="KW-1185">Reference proteome</keyword>
<feature type="region of interest" description="Disordered" evidence="1">
    <location>
        <begin position="118"/>
        <end position="187"/>
    </location>
</feature>
<feature type="compositionally biased region" description="Low complexity" evidence="1">
    <location>
        <begin position="170"/>
        <end position="181"/>
    </location>
</feature>
<organism evidence="2 3">
    <name type="scientific">Olea europaea subsp. europaea</name>
    <dbReference type="NCBI Taxonomy" id="158383"/>
    <lineage>
        <taxon>Eukaryota</taxon>
        <taxon>Viridiplantae</taxon>
        <taxon>Streptophyta</taxon>
        <taxon>Embryophyta</taxon>
        <taxon>Tracheophyta</taxon>
        <taxon>Spermatophyta</taxon>
        <taxon>Magnoliopsida</taxon>
        <taxon>eudicotyledons</taxon>
        <taxon>Gunneridae</taxon>
        <taxon>Pentapetalae</taxon>
        <taxon>asterids</taxon>
        <taxon>lamiids</taxon>
        <taxon>Lamiales</taxon>
        <taxon>Oleaceae</taxon>
        <taxon>Oleeae</taxon>
        <taxon>Olea</taxon>
    </lineage>
</organism>
<protein>
    <submittedName>
        <fullName evidence="2">Uncharacterized protein</fullName>
    </submittedName>
</protein>
<accession>A0A8S0T0F0</accession>
<gene>
    <name evidence="2" type="ORF">OLEA9_A026095</name>
</gene>
<dbReference type="EMBL" id="CACTIH010005599">
    <property type="protein sequence ID" value="CAA2998623.1"/>
    <property type="molecule type" value="Genomic_DNA"/>
</dbReference>
<dbReference type="Gramene" id="OE9A026095T1">
    <property type="protein sequence ID" value="OE9A026095C1"/>
    <property type="gene ID" value="OE9A026095"/>
</dbReference>
<feature type="compositionally biased region" description="Acidic residues" evidence="1">
    <location>
        <begin position="147"/>
        <end position="165"/>
    </location>
</feature>
<sequence length="256" mass="28613">MFILEGTGDLILGNMLKTKPYRYDKAKKIWAFEVMPEIGDRFARRLGHQSPRLLIWTCTKQQQQRTYDAFFKNIKLYVSATLHPIEAELGQPYISTLLPFEDRTVPVLDNVARDIIPPQLHPEPLASGGNVGNSRGECALVSSGGGSEDDEETGDSDDEGDDEEIGGDKSGNNNGEASNEGDSQTSGASLMRAEVEELLLNQRTLIKIRLCTIKLEIMQHVTDEFVKVRDFISTLVPHLSLEVFHLRLRQPTSPQF</sequence>
<evidence type="ECO:0000313" key="2">
    <source>
        <dbReference type="EMBL" id="CAA2998623.1"/>
    </source>
</evidence>
<dbReference type="AlphaFoldDB" id="A0A8S0T0F0"/>
<dbReference type="Proteomes" id="UP000594638">
    <property type="component" value="Unassembled WGS sequence"/>
</dbReference>
<reference evidence="2 3" key="1">
    <citation type="submission" date="2019-12" db="EMBL/GenBank/DDBJ databases">
        <authorList>
            <person name="Alioto T."/>
            <person name="Alioto T."/>
            <person name="Gomez Garrido J."/>
        </authorList>
    </citation>
    <scope>NUCLEOTIDE SEQUENCE [LARGE SCALE GENOMIC DNA]</scope>
</reference>
<name>A0A8S0T0F0_OLEEU</name>
<proteinExistence type="predicted"/>
<comment type="caution">
    <text evidence="2">The sequence shown here is derived from an EMBL/GenBank/DDBJ whole genome shotgun (WGS) entry which is preliminary data.</text>
</comment>
<evidence type="ECO:0000313" key="3">
    <source>
        <dbReference type="Proteomes" id="UP000594638"/>
    </source>
</evidence>
<dbReference type="OrthoDB" id="1930729at2759"/>